<evidence type="ECO:0000256" key="5">
    <source>
        <dbReference type="ARBA" id="ARBA00022691"/>
    </source>
</evidence>
<organism evidence="9 10">
    <name type="scientific">Chryseobacterium arachidis</name>
    <dbReference type="NCBI Taxonomy" id="1416778"/>
    <lineage>
        <taxon>Bacteria</taxon>
        <taxon>Pseudomonadati</taxon>
        <taxon>Bacteroidota</taxon>
        <taxon>Flavobacteriia</taxon>
        <taxon>Flavobacteriales</taxon>
        <taxon>Weeksellaceae</taxon>
        <taxon>Chryseobacterium group</taxon>
        <taxon>Chryseobacterium</taxon>
    </lineage>
</organism>
<dbReference type="RefSeq" id="WP_072952958.1">
    <property type="nucleotide sequence ID" value="NZ_FQUT01000001.1"/>
</dbReference>
<dbReference type="SUPFAM" id="SSF53335">
    <property type="entry name" value="S-adenosyl-L-methionine-dependent methyltransferases"/>
    <property type="match status" value="1"/>
</dbReference>
<dbReference type="GO" id="GO:0032259">
    <property type="term" value="P:methylation"/>
    <property type="evidence" value="ECO:0007669"/>
    <property type="project" value="UniProtKB-KW"/>
</dbReference>
<evidence type="ECO:0000256" key="6">
    <source>
        <dbReference type="ARBA" id="ARBA00047942"/>
    </source>
</evidence>
<proteinExistence type="inferred from homology"/>
<evidence type="ECO:0000313" key="10">
    <source>
        <dbReference type="Proteomes" id="UP000184518"/>
    </source>
</evidence>
<dbReference type="GO" id="GO:0003677">
    <property type="term" value="F:DNA binding"/>
    <property type="evidence" value="ECO:0007669"/>
    <property type="project" value="InterPro"/>
</dbReference>
<keyword evidence="3 9" id="KW-0489">Methyltransferase</keyword>
<evidence type="ECO:0000256" key="3">
    <source>
        <dbReference type="ARBA" id="ARBA00022603"/>
    </source>
</evidence>
<dbReference type="Pfam" id="PF12564">
    <property type="entry name" value="TypeIII_RM_meth"/>
    <property type="match status" value="1"/>
</dbReference>
<dbReference type="AlphaFoldDB" id="A0A1M4U755"/>
<evidence type="ECO:0000256" key="4">
    <source>
        <dbReference type="ARBA" id="ARBA00022679"/>
    </source>
</evidence>
<sequence length="664" mass="77071">MKLYQTLENQIKKEPNYVSDNGEVKKWVVLNKAQNLDEELISLLLDDSDLKEKFFVKVKDVLVFKQSLFIQFLEQKNYLNDSYTQFKNKVGLTIDDKYLKQRNEVALVWPFKDCVLEGGQSREEDKREEIFFNETLAQDEITELFDPKVLTNAKQFDEDGEKDFDQFNRNENGTITDNLIIKGNNLLALHSLKKEFAGKVKLIYIDPPYNTGNDGFKYNDRFNHSTWLTFVKNRLEIAKSLLREDGVILVQCDHHEMGYLNVLLDEVFGNVNKIQQIAVKVASASGFKAVNPGPIDVLENILFYSKNKKAVKFKKNYVVTGYHKNYNQYLDNTDSEVENWKLIPLKEKVIKENGYENEKELKSKLGKNYLLSLQQMIEDYAYKNANNIVSLRDLHKPTQQIKSLQDKSKNDRNQIFVYDKQDGDKTYIINGGALAFYSSKIKEIDGEKKVTELLTNFWNHISWAGIANEGGVKLKNGKKPEKLLKQILELNTEENDIVLDYHLGSGTTAAVAHKMNRQYIGIEQLNYGENDSVVRLQNVTQGDKTGISKSVNWQGGGSFIYLELKKYNQTFIEKIEAAEDSTILLQIWEEMKDKSFLNYNVDIQKQEKHLEDFKLLRLKDQKQHLCELLDKNQLYVNLSSLNDENFKCTEEEHKVTKAFYQLKN</sequence>
<dbReference type="InterPro" id="IPR002052">
    <property type="entry name" value="DNA_methylase_N6_adenine_CS"/>
</dbReference>
<dbReference type="PROSITE" id="PS00092">
    <property type="entry name" value="N6_MTASE"/>
    <property type="match status" value="1"/>
</dbReference>
<dbReference type="STRING" id="1416778.SAMN05443633_101422"/>
<keyword evidence="5" id="KW-0949">S-adenosyl-L-methionine</keyword>
<keyword evidence="10" id="KW-1185">Reference proteome</keyword>
<evidence type="ECO:0000256" key="2">
    <source>
        <dbReference type="ARBA" id="ARBA00011900"/>
    </source>
</evidence>
<name>A0A1M4U755_9FLAO</name>
<protein>
    <recommendedName>
        <fullName evidence="2">site-specific DNA-methyltransferase (adenine-specific)</fullName>
        <ecNumber evidence="2">2.1.1.72</ecNumber>
    </recommendedName>
</protein>
<dbReference type="Gene3D" id="3.40.50.150">
    <property type="entry name" value="Vaccinia Virus protein VP39"/>
    <property type="match status" value="1"/>
</dbReference>
<dbReference type="InterPro" id="IPR022221">
    <property type="entry name" value="TypeIII_RM_meth"/>
</dbReference>
<dbReference type="InterPro" id="IPR002295">
    <property type="entry name" value="N4/N6-MTase_EcoPI_Mod-like"/>
</dbReference>
<dbReference type="OrthoDB" id="9800801at2"/>
<evidence type="ECO:0000313" key="9">
    <source>
        <dbReference type="EMBL" id="SHE52483.1"/>
    </source>
</evidence>
<evidence type="ECO:0000256" key="1">
    <source>
        <dbReference type="ARBA" id="ARBA00006594"/>
    </source>
</evidence>
<dbReference type="InterPro" id="IPR029063">
    <property type="entry name" value="SAM-dependent_MTases_sf"/>
</dbReference>
<reference evidence="10" key="1">
    <citation type="submission" date="2016-11" db="EMBL/GenBank/DDBJ databases">
        <authorList>
            <person name="Varghese N."/>
            <person name="Submissions S."/>
        </authorList>
    </citation>
    <scope>NUCLEOTIDE SEQUENCE [LARGE SCALE GENOMIC DNA]</scope>
    <source>
        <strain evidence="10">DSM 27619</strain>
    </source>
</reference>
<dbReference type="InterPro" id="IPR002941">
    <property type="entry name" value="DNA_methylase_N4/N6"/>
</dbReference>
<evidence type="ECO:0000259" key="7">
    <source>
        <dbReference type="Pfam" id="PF01555"/>
    </source>
</evidence>
<comment type="similarity">
    <text evidence="1">Belongs to the N(4)/N(6)-methyltransferase family.</text>
</comment>
<comment type="catalytic activity">
    <reaction evidence="6">
        <text>a 2'-deoxyadenosine in DNA + S-adenosyl-L-methionine = an N(6)-methyl-2'-deoxyadenosine in DNA + S-adenosyl-L-homocysteine + H(+)</text>
        <dbReference type="Rhea" id="RHEA:15197"/>
        <dbReference type="Rhea" id="RHEA-COMP:12418"/>
        <dbReference type="Rhea" id="RHEA-COMP:12419"/>
        <dbReference type="ChEBI" id="CHEBI:15378"/>
        <dbReference type="ChEBI" id="CHEBI:57856"/>
        <dbReference type="ChEBI" id="CHEBI:59789"/>
        <dbReference type="ChEBI" id="CHEBI:90615"/>
        <dbReference type="ChEBI" id="CHEBI:90616"/>
        <dbReference type="EC" id="2.1.1.72"/>
    </reaction>
</comment>
<dbReference type="GO" id="GO:0009007">
    <property type="term" value="F:site-specific DNA-methyltransferase (adenine-specific) activity"/>
    <property type="evidence" value="ECO:0007669"/>
    <property type="project" value="UniProtKB-EC"/>
</dbReference>
<evidence type="ECO:0000259" key="8">
    <source>
        <dbReference type="Pfam" id="PF12564"/>
    </source>
</evidence>
<feature type="domain" description="DNA methylase N-4/N-6" evidence="7">
    <location>
        <begin position="200"/>
        <end position="524"/>
    </location>
</feature>
<feature type="domain" description="Type III restriction/modification enzyme methylation subunit" evidence="8">
    <location>
        <begin position="37"/>
        <end position="92"/>
    </location>
</feature>
<dbReference type="PRINTS" id="PR00506">
    <property type="entry name" value="D21N6MTFRASE"/>
</dbReference>
<dbReference type="EC" id="2.1.1.72" evidence="2"/>
<dbReference type="GO" id="GO:0008170">
    <property type="term" value="F:N-methyltransferase activity"/>
    <property type="evidence" value="ECO:0007669"/>
    <property type="project" value="InterPro"/>
</dbReference>
<dbReference type="EMBL" id="FQUT01000001">
    <property type="protein sequence ID" value="SHE52483.1"/>
    <property type="molecule type" value="Genomic_DNA"/>
</dbReference>
<dbReference type="Proteomes" id="UP000184518">
    <property type="component" value="Unassembled WGS sequence"/>
</dbReference>
<keyword evidence="4 9" id="KW-0808">Transferase</keyword>
<dbReference type="Pfam" id="PF01555">
    <property type="entry name" value="N6_N4_Mtase"/>
    <property type="match status" value="1"/>
</dbReference>
<dbReference type="PIRSF" id="PIRSF015855">
    <property type="entry name" value="TypeIII_Mtase_mKpnI"/>
    <property type="match status" value="1"/>
</dbReference>
<gene>
    <name evidence="9" type="ORF">SAMN05443633_101422</name>
</gene>
<accession>A0A1M4U755</accession>